<evidence type="ECO:0000313" key="6">
    <source>
        <dbReference type="Proteomes" id="UP000186684"/>
    </source>
</evidence>
<keyword evidence="2" id="KW-0186">Copper</keyword>
<gene>
    <name evidence="5" type="ORF">SAMN05421759_10852</name>
</gene>
<evidence type="ECO:0000256" key="3">
    <source>
        <dbReference type="PIRSR" id="PIRSR603782-2"/>
    </source>
</evidence>
<dbReference type="SUPFAM" id="SSF52833">
    <property type="entry name" value="Thioredoxin-like"/>
    <property type="match status" value="1"/>
</dbReference>
<reference evidence="6" key="1">
    <citation type="submission" date="2017-01" db="EMBL/GenBank/DDBJ databases">
        <authorList>
            <person name="Varghese N."/>
            <person name="Submissions S."/>
        </authorList>
    </citation>
    <scope>NUCLEOTIDE SEQUENCE [LARGE SCALE GENOMIC DNA]</scope>
    <source>
        <strain evidence="6">DSM 29430</strain>
    </source>
</reference>
<accession>A0A1N7NG15</accession>
<dbReference type="Proteomes" id="UP000186684">
    <property type="component" value="Unassembled WGS sequence"/>
</dbReference>
<evidence type="ECO:0000256" key="2">
    <source>
        <dbReference type="PIRSR" id="PIRSR603782-1"/>
    </source>
</evidence>
<dbReference type="InterPro" id="IPR003782">
    <property type="entry name" value="SCO1/SenC"/>
</dbReference>
<comment type="similarity">
    <text evidence="1">Belongs to the SCO1/2 family.</text>
</comment>
<name>A0A1N7NG15_9RHOB</name>
<dbReference type="InterPro" id="IPR036249">
    <property type="entry name" value="Thioredoxin-like_sf"/>
</dbReference>
<evidence type="ECO:0000256" key="1">
    <source>
        <dbReference type="ARBA" id="ARBA00010996"/>
    </source>
</evidence>
<proteinExistence type="inferred from homology"/>
<feature type="disulfide bond" description="Redox-active" evidence="3">
    <location>
        <begin position="64"/>
        <end position="68"/>
    </location>
</feature>
<feature type="binding site" evidence="2">
    <location>
        <position position="68"/>
    </location>
    <ligand>
        <name>Cu cation</name>
        <dbReference type="ChEBI" id="CHEBI:23378"/>
    </ligand>
</feature>
<keyword evidence="2" id="KW-0479">Metal-binding</keyword>
<dbReference type="AlphaFoldDB" id="A0A1N7NG15"/>
<organism evidence="5 6">
    <name type="scientific">Roseivivax lentus</name>
    <dbReference type="NCBI Taxonomy" id="633194"/>
    <lineage>
        <taxon>Bacteria</taxon>
        <taxon>Pseudomonadati</taxon>
        <taxon>Pseudomonadota</taxon>
        <taxon>Alphaproteobacteria</taxon>
        <taxon>Rhodobacterales</taxon>
        <taxon>Roseobacteraceae</taxon>
        <taxon>Roseivivax</taxon>
    </lineage>
</organism>
<dbReference type="Pfam" id="PF02630">
    <property type="entry name" value="SCO1-SenC"/>
    <property type="match status" value="1"/>
</dbReference>
<dbReference type="RefSeq" id="WP_076448565.1">
    <property type="nucleotide sequence ID" value="NZ_FTOQ01000008.1"/>
</dbReference>
<dbReference type="PANTHER" id="PTHR12151">
    <property type="entry name" value="ELECTRON TRANSPORT PROTIN SCO1/SENC FAMILY MEMBER"/>
    <property type="match status" value="1"/>
</dbReference>
<evidence type="ECO:0000313" key="5">
    <source>
        <dbReference type="EMBL" id="SIS97178.1"/>
    </source>
</evidence>
<dbReference type="Gene3D" id="3.40.30.10">
    <property type="entry name" value="Glutaredoxin"/>
    <property type="match status" value="1"/>
</dbReference>
<dbReference type="EMBL" id="FTOQ01000008">
    <property type="protein sequence ID" value="SIS97178.1"/>
    <property type="molecule type" value="Genomic_DNA"/>
</dbReference>
<feature type="binding site" evidence="2">
    <location>
        <position position="64"/>
    </location>
    <ligand>
        <name>Cu cation</name>
        <dbReference type="ChEBI" id="CHEBI:23378"/>
    </ligand>
</feature>
<dbReference type="PANTHER" id="PTHR12151:SF25">
    <property type="entry name" value="LINALOOL DEHYDRATASE_ISOMERASE DOMAIN-CONTAINING PROTEIN"/>
    <property type="match status" value="1"/>
</dbReference>
<feature type="chain" id="PRO_5012320296" evidence="4">
    <location>
        <begin position="20"/>
        <end position="189"/>
    </location>
</feature>
<dbReference type="GO" id="GO:0046872">
    <property type="term" value="F:metal ion binding"/>
    <property type="evidence" value="ECO:0007669"/>
    <property type="project" value="UniProtKB-KW"/>
</dbReference>
<protein>
    <submittedName>
        <fullName evidence="5">Protein SCO1/2</fullName>
    </submittedName>
</protein>
<dbReference type="STRING" id="633194.SAMN05421759_10852"/>
<sequence length="189" mass="19544">MRRLAPLLALCLAAGGAASETPAPAPFPIALGGPFTLTDQSGAPRTEAAPGADLQLVFFGYANCRSICAVALPTMAAAADTLAAGGIDARPVMITVDPDHDTVATIGPPLARFHPAFEGLTGSAADLKPVYDLFAVEHEVLFTDPSGQPVYAHGSHIYLLDGDGAFLTLLPPILGLDRIAEIAKGYVRR</sequence>
<feature type="signal peptide" evidence="4">
    <location>
        <begin position="1"/>
        <end position="19"/>
    </location>
</feature>
<dbReference type="CDD" id="cd02968">
    <property type="entry name" value="SCO"/>
    <property type="match status" value="1"/>
</dbReference>
<keyword evidence="3" id="KW-1015">Disulfide bond</keyword>
<dbReference type="OrthoDB" id="9790194at2"/>
<feature type="binding site" evidence="2">
    <location>
        <position position="153"/>
    </location>
    <ligand>
        <name>Cu cation</name>
        <dbReference type="ChEBI" id="CHEBI:23378"/>
    </ligand>
</feature>
<keyword evidence="4" id="KW-0732">Signal</keyword>
<evidence type="ECO:0000256" key="4">
    <source>
        <dbReference type="SAM" id="SignalP"/>
    </source>
</evidence>
<keyword evidence="6" id="KW-1185">Reference proteome</keyword>